<keyword evidence="3" id="KW-1185">Reference proteome</keyword>
<keyword evidence="1" id="KW-0812">Transmembrane</keyword>
<organism evidence="2 3">
    <name type="scientific">Streptomyces spirodelae</name>
    <dbReference type="NCBI Taxonomy" id="2812904"/>
    <lineage>
        <taxon>Bacteria</taxon>
        <taxon>Bacillati</taxon>
        <taxon>Actinomycetota</taxon>
        <taxon>Actinomycetes</taxon>
        <taxon>Kitasatosporales</taxon>
        <taxon>Streptomycetaceae</taxon>
        <taxon>Streptomyces</taxon>
    </lineage>
</organism>
<dbReference type="RefSeq" id="WP_180289831.1">
    <property type="nucleotide sequence ID" value="NZ_JAFFZN010000038.1"/>
</dbReference>
<evidence type="ECO:0000313" key="3">
    <source>
        <dbReference type="Proteomes" id="UP001518976"/>
    </source>
</evidence>
<evidence type="ECO:0000313" key="2">
    <source>
        <dbReference type="EMBL" id="MBO8189631.1"/>
    </source>
</evidence>
<proteinExistence type="predicted"/>
<accession>A0ABS3X2S9</accession>
<dbReference type="Proteomes" id="UP001518976">
    <property type="component" value="Unassembled WGS sequence"/>
</dbReference>
<gene>
    <name evidence="2" type="ORF">JW592_29935</name>
</gene>
<feature type="transmembrane region" description="Helical" evidence="1">
    <location>
        <begin position="6"/>
        <end position="28"/>
    </location>
</feature>
<evidence type="ECO:0000256" key="1">
    <source>
        <dbReference type="SAM" id="Phobius"/>
    </source>
</evidence>
<sequence length="56" mass="6002">MDVTAWALVPVAALLIVATMTVLIVGMAMKGTTSRDRATVLRAVADVLRAVHGRRR</sequence>
<keyword evidence="1" id="KW-1133">Transmembrane helix</keyword>
<comment type="caution">
    <text evidence="2">The sequence shown here is derived from an EMBL/GenBank/DDBJ whole genome shotgun (WGS) entry which is preliminary data.</text>
</comment>
<name>A0ABS3X2S9_9ACTN</name>
<keyword evidence="1" id="KW-0472">Membrane</keyword>
<protein>
    <submittedName>
        <fullName evidence="2">Uncharacterized protein</fullName>
    </submittedName>
</protein>
<dbReference type="EMBL" id="JAFFZN010000038">
    <property type="protein sequence ID" value="MBO8189631.1"/>
    <property type="molecule type" value="Genomic_DNA"/>
</dbReference>
<reference evidence="2 3" key="1">
    <citation type="submission" date="2021-02" db="EMBL/GenBank/DDBJ databases">
        <title>Streptomyces spirodelae sp. nov., isolated from duckweed.</title>
        <authorList>
            <person name="Saimee Y."/>
            <person name="Duangmal K."/>
        </authorList>
    </citation>
    <scope>NUCLEOTIDE SEQUENCE [LARGE SCALE GENOMIC DNA]</scope>
    <source>
        <strain evidence="2 3">DW4-2</strain>
    </source>
</reference>